<keyword evidence="2" id="KW-1185">Reference proteome</keyword>
<reference evidence="3 4" key="1">
    <citation type="submission" date="2025-04" db="UniProtKB">
        <authorList>
            <consortium name="RefSeq"/>
        </authorList>
    </citation>
    <scope>IDENTIFICATION</scope>
    <source>
        <tissue evidence="3 4">Gonads</tissue>
    </source>
</reference>
<evidence type="ECO:0000313" key="3">
    <source>
        <dbReference type="RefSeq" id="XP_030746118.1"/>
    </source>
</evidence>
<feature type="region of interest" description="Disordered" evidence="1">
    <location>
        <begin position="74"/>
        <end position="100"/>
    </location>
</feature>
<feature type="compositionally biased region" description="Polar residues" evidence="1">
    <location>
        <begin position="777"/>
        <end position="793"/>
    </location>
</feature>
<protein>
    <submittedName>
        <fullName evidence="3 4">Uncharacterized protein LOC115874950</fullName>
    </submittedName>
</protein>
<feature type="region of interest" description="Disordered" evidence="1">
    <location>
        <begin position="156"/>
        <end position="207"/>
    </location>
</feature>
<proteinExistence type="predicted"/>
<accession>A0A6J2X5B3</accession>
<dbReference type="Proteomes" id="UP000504635">
    <property type="component" value="Unplaced"/>
</dbReference>
<evidence type="ECO:0000313" key="2">
    <source>
        <dbReference type="Proteomes" id="UP000504635"/>
    </source>
</evidence>
<dbReference type="AlphaFoldDB" id="A0A6J2X5B3"/>
<feature type="compositionally biased region" description="Basic and acidic residues" evidence="1">
    <location>
        <begin position="78"/>
        <end position="87"/>
    </location>
</feature>
<feature type="region of interest" description="Disordered" evidence="1">
    <location>
        <begin position="679"/>
        <end position="709"/>
    </location>
</feature>
<feature type="compositionally biased region" description="Pro residues" evidence="1">
    <location>
        <begin position="172"/>
        <end position="182"/>
    </location>
</feature>
<feature type="region of interest" description="Disordered" evidence="1">
    <location>
        <begin position="1"/>
        <end position="39"/>
    </location>
</feature>
<name>A0A6J2X5B3_SITOR</name>
<sequence>MRGPPLSMHNIPERPTDAATTFMGPYMRPSQKQKQKEMERIGRDIKFYKSDAGRQVMEMERRHGMRRELVAPCSPVGEEDHPFDEPIPRGLPPPLAPHHGSPIRRPHYTRVVDPFPQVELQPLQFENFGPCGPPPLHPDLREVAEWEPPFDLGETTALSAESHGDELMYSPEPLPGPEPLTPPSVGKGPCGTYSPATSPPLGILESPDLRMYDPHDLKIFDEHLADQEDVRSFFDRSPQPGPSTGVEADFDFFLETKSAKGREGLKPKPQFFGGYGEKPKKYLPRWYGQRGPNLNIISEEGDIPPSPPVSSHDTTCGPCDTSGLDEYLLLEQQLAQEAASHQNSLAFDERRRQVAITDMAEQADRQLIMSPEQREFEMLEEQMSQQRRPGRTSGRREFADRSRRAMIDEMAEEAERNWMDRMRVPSPPQWAPSSPQRVPSPCPVETFGPELGSRLDTSGVMDQSFGQYVTPPCSPAAREEFEQFTPPISPRGIGVCTPQLPEAGNLADIYQEDTRGFLEESFIGAQSPLNLSDGGVPGYDYEGAEQMVLGDAGGFPEMSGIPGAGTLEEETFPELSPGRRNPNLERYIENMQRQQEAVRLEEQASRQRRMQRYSNAMEELYQQNLPSPVSPGPDADFLANVYMHHVPPSFAQGERLYMRGGMPRRAPCPGLDTITEPRVRITSPKPSPKRHKHKHGKQVVPPPPRPGRTFSARRVEEARKLYREISRQTETSMLSERSRLAQRQGAVPRPRGVAPSIARPSAQPPPPRPFTGFVPSQVASQSGARSRVIQQQGAVPRYEGVRRPFTGFVPSQVQAPSQGRAGSGGSGQGRSGCGGSGQGRSGCGGSGQGKSGCGSQ</sequence>
<evidence type="ECO:0000256" key="1">
    <source>
        <dbReference type="SAM" id="MobiDB-lite"/>
    </source>
</evidence>
<dbReference type="KEGG" id="soy:115874950"/>
<gene>
    <name evidence="3 4" type="primary">LOC115874950</name>
</gene>
<dbReference type="RefSeq" id="XP_030746118.1">
    <property type="nucleotide sequence ID" value="XM_030890258.1"/>
</dbReference>
<dbReference type="RefSeq" id="XP_030746119.1">
    <property type="nucleotide sequence ID" value="XM_030890259.1"/>
</dbReference>
<dbReference type="GeneID" id="115874950"/>
<feature type="compositionally biased region" description="Basic residues" evidence="1">
    <location>
        <begin position="687"/>
        <end position="697"/>
    </location>
</feature>
<organism evidence="2 4">
    <name type="scientific">Sitophilus oryzae</name>
    <name type="common">Rice weevil</name>
    <name type="synonym">Curculio oryzae</name>
    <dbReference type="NCBI Taxonomy" id="7048"/>
    <lineage>
        <taxon>Eukaryota</taxon>
        <taxon>Metazoa</taxon>
        <taxon>Ecdysozoa</taxon>
        <taxon>Arthropoda</taxon>
        <taxon>Hexapoda</taxon>
        <taxon>Insecta</taxon>
        <taxon>Pterygota</taxon>
        <taxon>Neoptera</taxon>
        <taxon>Endopterygota</taxon>
        <taxon>Coleoptera</taxon>
        <taxon>Polyphaga</taxon>
        <taxon>Cucujiformia</taxon>
        <taxon>Curculionidae</taxon>
        <taxon>Dryophthorinae</taxon>
        <taxon>Sitophilus</taxon>
    </lineage>
</organism>
<feature type="region of interest" description="Disordered" evidence="1">
    <location>
        <begin position="726"/>
        <end position="856"/>
    </location>
</feature>
<feature type="compositionally biased region" description="Gly residues" evidence="1">
    <location>
        <begin position="821"/>
        <end position="856"/>
    </location>
</feature>
<evidence type="ECO:0000313" key="4">
    <source>
        <dbReference type="RefSeq" id="XP_030746119.1"/>
    </source>
</evidence>
<feature type="region of interest" description="Disordered" evidence="1">
    <location>
        <begin position="293"/>
        <end position="318"/>
    </location>
</feature>
<feature type="region of interest" description="Disordered" evidence="1">
    <location>
        <begin position="381"/>
        <end position="400"/>
    </location>
</feature>